<feature type="compositionally biased region" description="Basic and acidic residues" evidence="1">
    <location>
        <begin position="42"/>
        <end position="87"/>
    </location>
</feature>
<dbReference type="RefSeq" id="WP_377471726.1">
    <property type="nucleotide sequence ID" value="NZ_JBHLWN010000071.1"/>
</dbReference>
<evidence type="ECO:0000256" key="1">
    <source>
        <dbReference type="SAM" id="MobiDB-lite"/>
    </source>
</evidence>
<name>A0ABV6DNZ3_9BACL</name>
<dbReference type="EMBL" id="JBHLWN010000071">
    <property type="protein sequence ID" value="MFC0214365.1"/>
    <property type="molecule type" value="Genomic_DNA"/>
</dbReference>
<reference evidence="2 3" key="1">
    <citation type="submission" date="2024-09" db="EMBL/GenBank/DDBJ databases">
        <authorList>
            <person name="Sun Q."/>
            <person name="Mori K."/>
        </authorList>
    </citation>
    <scope>NUCLEOTIDE SEQUENCE [LARGE SCALE GENOMIC DNA]</scope>
    <source>
        <strain evidence="2 3">CCM 7759</strain>
    </source>
</reference>
<accession>A0ABV6DNZ3</accession>
<keyword evidence="3" id="KW-1185">Reference proteome</keyword>
<evidence type="ECO:0000313" key="2">
    <source>
        <dbReference type="EMBL" id="MFC0214365.1"/>
    </source>
</evidence>
<gene>
    <name evidence="2" type="ORF">ACFFK0_18190</name>
</gene>
<sequence>MSLKSIDLQMAIHRNDEAGLRQHQVQHKPEVDQSQLGNQALKHADRERERAGRLEESPEAHIQAGDHDAGQGGSHRDSKPRQRKENVPGEMKAPLHPFKGHRLDVSM</sequence>
<protein>
    <submittedName>
        <fullName evidence="2">Uncharacterized protein</fullName>
    </submittedName>
</protein>
<dbReference type="Proteomes" id="UP001589776">
    <property type="component" value="Unassembled WGS sequence"/>
</dbReference>
<evidence type="ECO:0000313" key="3">
    <source>
        <dbReference type="Proteomes" id="UP001589776"/>
    </source>
</evidence>
<organism evidence="2 3">
    <name type="scientific">Paenibacillus chartarius</name>
    <dbReference type="NCBI Taxonomy" id="747481"/>
    <lineage>
        <taxon>Bacteria</taxon>
        <taxon>Bacillati</taxon>
        <taxon>Bacillota</taxon>
        <taxon>Bacilli</taxon>
        <taxon>Bacillales</taxon>
        <taxon>Paenibacillaceae</taxon>
        <taxon>Paenibacillus</taxon>
    </lineage>
</organism>
<proteinExistence type="predicted"/>
<feature type="region of interest" description="Disordered" evidence="1">
    <location>
        <begin position="1"/>
        <end position="107"/>
    </location>
</feature>
<comment type="caution">
    <text evidence="2">The sequence shown here is derived from an EMBL/GenBank/DDBJ whole genome shotgun (WGS) entry which is preliminary data.</text>
</comment>